<keyword evidence="1" id="KW-1133">Transmembrane helix</keyword>
<sequence>MISYAPVHRIPTTKILRNNMTLHSVSTPGSGALLAFMLGVLNGYDDLNAEVVKTREATVKTLHRMIETFKFAYAQRMHFEDSASERMKKVRFDFYIVVNLLYIFSSVFIKRNIPR</sequence>
<feature type="transmembrane region" description="Helical" evidence="1">
    <location>
        <begin position="92"/>
        <end position="109"/>
    </location>
</feature>
<gene>
    <name evidence="2" type="ORF">AVEN_179682_1</name>
</gene>
<keyword evidence="1" id="KW-0472">Membrane</keyword>
<dbReference type="PANTHER" id="PTHR11686:SF9">
    <property type="entry name" value="RE13973P"/>
    <property type="match status" value="1"/>
</dbReference>
<keyword evidence="1" id="KW-0812">Transmembrane</keyword>
<dbReference type="Proteomes" id="UP000499080">
    <property type="component" value="Unassembled WGS sequence"/>
</dbReference>
<dbReference type="Gene3D" id="1.10.246.130">
    <property type="match status" value="1"/>
</dbReference>
<proteinExistence type="predicted"/>
<dbReference type="InterPro" id="IPR043138">
    <property type="entry name" value="GGT_lsub"/>
</dbReference>
<name>A0A4Y2LQK8_ARAVE</name>
<dbReference type="GO" id="GO:0005886">
    <property type="term" value="C:plasma membrane"/>
    <property type="evidence" value="ECO:0007669"/>
    <property type="project" value="TreeGrafter"/>
</dbReference>
<dbReference type="GO" id="GO:0036374">
    <property type="term" value="F:glutathione hydrolase activity"/>
    <property type="evidence" value="ECO:0007669"/>
    <property type="project" value="InterPro"/>
</dbReference>
<dbReference type="PANTHER" id="PTHR11686">
    <property type="entry name" value="GAMMA GLUTAMYL TRANSPEPTIDASE"/>
    <property type="match status" value="1"/>
</dbReference>
<accession>A0A4Y2LQK8</accession>
<dbReference type="OrthoDB" id="1081007at2759"/>
<evidence type="ECO:0000256" key="1">
    <source>
        <dbReference type="SAM" id="Phobius"/>
    </source>
</evidence>
<dbReference type="AlphaFoldDB" id="A0A4Y2LQK8"/>
<feature type="transmembrane region" description="Helical" evidence="1">
    <location>
        <begin position="21"/>
        <end position="41"/>
    </location>
</feature>
<comment type="caution">
    <text evidence="2">The sequence shown here is derived from an EMBL/GenBank/DDBJ whole genome shotgun (WGS) entry which is preliminary data.</text>
</comment>
<dbReference type="GO" id="GO:0006751">
    <property type="term" value="P:glutathione catabolic process"/>
    <property type="evidence" value="ECO:0007669"/>
    <property type="project" value="InterPro"/>
</dbReference>
<reference evidence="2 3" key="1">
    <citation type="journal article" date="2019" name="Sci. Rep.">
        <title>Orb-weaving spider Araneus ventricosus genome elucidates the spidroin gene catalogue.</title>
        <authorList>
            <person name="Kono N."/>
            <person name="Nakamura H."/>
            <person name="Ohtoshi R."/>
            <person name="Moran D.A.P."/>
            <person name="Shinohara A."/>
            <person name="Yoshida Y."/>
            <person name="Fujiwara M."/>
            <person name="Mori M."/>
            <person name="Tomita M."/>
            <person name="Arakawa K."/>
        </authorList>
    </citation>
    <scope>NUCLEOTIDE SEQUENCE [LARGE SCALE GENOMIC DNA]</scope>
</reference>
<evidence type="ECO:0000313" key="2">
    <source>
        <dbReference type="EMBL" id="GBN15846.1"/>
    </source>
</evidence>
<evidence type="ECO:0000313" key="3">
    <source>
        <dbReference type="Proteomes" id="UP000499080"/>
    </source>
</evidence>
<protein>
    <submittedName>
        <fullName evidence="2">Uncharacterized protein</fullName>
    </submittedName>
</protein>
<dbReference type="EMBL" id="BGPR01200222">
    <property type="protein sequence ID" value="GBN15846.1"/>
    <property type="molecule type" value="Genomic_DNA"/>
</dbReference>
<keyword evidence="3" id="KW-1185">Reference proteome</keyword>
<dbReference type="InterPro" id="IPR029055">
    <property type="entry name" value="Ntn_hydrolases_N"/>
</dbReference>
<dbReference type="SUPFAM" id="SSF56235">
    <property type="entry name" value="N-terminal nucleophile aminohydrolases (Ntn hydrolases)"/>
    <property type="match status" value="1"/>
</dbReference>
<organism evidence="2 3">
    <name type="scientific">Araneus ventricosus</name>
    <name type="common">Orbweaver spider</name>
    <name type="synonym">Epeira ventricosa</name>
    <dbReference type="NCBI Taxonomy" id="182803"/>
    <lineage>
        <taxon>Eukaryota</taxon>
        <taxon>Metazoa</taxon>
        <taxon>Ecdysozoa</taxon>
        <taxon>Arthropoda</taxon>
        <taxon>Chelicerata</taxon>
        <taxon>Arachnida</taxon>
        <taxon>Araneae</taxon>
        <taxon>Araneomorphae</taxon>
        <taxon>Entelegynae</taxon>
        <taxon>Araneoidea</taxon>
        <taxon>Araneidae</taxon>
        <taxon>Araneus</taxon>
    </lineage>
</organism>
<dbReference type="Pfam" id="PF01019">
    <property type="entry name" value="G_glu_transpept"/>
    <property type="match status" value="1"/>
</dbReference>
<dbReference type="InterPro" id="IPR000101">
    <property type="entry name" value="GGT_peptidase"/>
</dbReference>